<sequence>MITTLLMAMVPVIELRGAIPYGVAVAGLEIWQAALIAVIGNLLPIPFLVVFTRDVFAWMRKKSERLDRIVVRMEKKADKNKDVVLRYQFWGLMILVAIPLPGTGAWTGALVAALMDLQLKRAMPAIALGVVIAAIIVTWITYGASVFL</sequence>
<name>A0A7Y9B1R3_9FIRM</name>
<protein>
    <submittedName>
        <fullName evidence="2">Small multi-drug export protein</fullName>
    </submittedName>
</protein>
<dbReference type="PANTHER" id="PTHR36007">
    <property type="entry name" value="TRANSPORT PROTEIN-RELATED"/>
    <property type="match status" value="1"/>
</dbReference>
<dbReference type="RefSeq" id="WP_009644611.1">
    <property type="nucleotide sequence ID" value="NZ_CAJPUB010000002.1"/>
</dbReference>
<gene>
    <name evidence="2" type="ORF">HW270_06925</name>
</gene>
<feature type="transmembrane region" description="Helical" evidence="1">
    <location>
        <begin position="89"/>
        <end position="114"/>
    </location>
</feature>
<dbReference type="AlphaFoldDB" id="A0A7Y9B1R3"/>
<feature type="transmembrane region" description="Helical" evidence="1">
    <location>
        <begin position="30"/>
        <end position="52"/>
    </location>
</feature>
<reference evidence="2 3" key="1">
    <citation type="submission" date="2020-06" db="EMBL/GenBank/DDBJ databases">
        <title>Mogibacterium timidum strain W9173 genomic sequence.</title>
        <authorList>
            <person name="Wade W.G."/>
            <person name="Johnston C.D."/>
            <person name="Chen T."/>
            <person name="Dewhirst F.E."/>
        </authorList>
    </citation>
    <scope>NUCLEOTIDE SEQUENCE [LARGE SCALE GENOMIC DNA]</scope>
    <source>
        <strain evidence="2 3">W9173</strain>
    </source>
</reference>
<organism evidence="2 3">
    <name type="scientific">Mogibacterium timidum</name>
    <dbReference type="NCBI Taxonomy" id="35519"/>
    <lineage>
        <taxon>Bacteria</taxon>
        <taxon>Bacillati</taxon>
        <taxon>Bacillota</taxon>
        <taxon>Clostridia</taxon>
        <taxon>Peptostreptococcales</taxon>
        <taxon>Anaerovoracaceae</taxon>
        <taxon>Mogibacterium</taxon>
    </lineage>
</organism>
<proteinExistence type="predicted"/>
<feature type="transmembrane region" description="Helical" evidence="1">
    <location>
        <begin position="126"/>
        <end position="147"/>
    </location>
</feature>
<comment type="caution">
    <text evidence="2">The sequence shown here is derived from an EMBL/GenBank/DDBJ whole genome shotgun (WGS) entry which is preliminary data.</text>
</comment>
<dbReference type="InterPro" id="IPR009577">
    <property type="entry name" value="Sm_multidrug_ex"/>
</dbReference>
<evidence type="ECO:0000313" key="3">
    <source>
        <dbReference type="Proteomes" id="UP000526307"/>
    </source>
</evidence>
<accession>A0A7Y9B1R3</accession>
<dbReference type="PANTHER" id="PTHR36007:SF2">
    <property type="entry name" value="TRANSPORT PROTEIN-RELATED"/>
    <property type="match status" value="1"/>
</dbReference>
<keyword evidence="1" id="KW-1133">Transmembrane helix</keyword>
<keyword evidence="1" id="KW-0472">Membrane</keyword>
<keyword evidence="1" id="KW-0812">Transmembrane</keyword>
<evidence type="ECO:0000313" key="2">
    <source>
        <dbReference type="EMBL" id="NWO23796.1"/>
    </source>
</evidence>
<dbReference type="Proteomes" id="UP000526307">
    <property type="component" value="Unassembled WGS sequence"/>
</dbReference>
<keyword evidence="3" id="KW-1185">Reference proteome</keyword>
<dbReference type="Pfam" id="PF06695">
    <property type="entry name" value="Sm_multidrug_ex"/>
    <property type="match status" value="1"/>
</dbReference>
<evidence type="ECO:0000256" key="1">
    <source>
        <dbReference type="SAM" id="Phobius"/>
    </source>
</evidence>
<dbReference type="EMBL" id="JABXYR010000002">
    <property type="protein sequence ID" value="NWO23796.1"/>
    <property type="molecule type" value="Genomic_DNA"/>
</dbReference>